<evidence type="ECO:0000313" key="3">
    <source>
        <dbReference type="Proteomes" id="UP000179243"/>
    </source>
</evidence>
<evidence type="ECO:0000256" key="1">
    <source>
        <dbReference type="SAM" id="Phobius"/>
    </source>
</evidence>
<sequence>MDKVKKEQNNSGILFFVGIGTIIIGIVAIIRGDSLGYLYSSKGFEARLSGYLTLILGGWWFWKGTRPVLGWKIHPVFLLILMFLSGTIVVEFIAHIITIALTKLI</sequence>
<dbReference type="Proteomes" id="UP000179243">
    <property type="component" value="Unassembled WGS sequence"/>
</dbReference>
<keyword evidence="1" id="KW-0812">Transmembrane</keyword>
<accession>A0A1F7FDG2</accession>
<feature type="transmembrane region" description="Helical" evidence="1">
    <location>
        <begin position="74"/>
        <end position="101"/>
    </location>
</feature>
<dbReference type="EMBL" id="MFYX01000070">
    <property type="protein sequence ID" value="OGK04517.1"/>
    <property type="molecule type" value="Genomic_DNA"/>
</dbReference>
<comment type="caution">
    <text evidence="2">The sequence shown here is derived from an EMBL/GenBank/DDBJ whole genome shotgun (WGS) entry which is preliminary data.</text>
</comment>
<name>A0A1F7FDG2_UNCRA</name>
<organism evidence="2 3">
    <name type="scientific">Candidatus Raymondbacteria bacterium RIFOXYD12_FULL_49_13</name>
    <dbReference type="NCBI Taxonomy" id="1817890"/>
    <lineage>
        <taxon>Bacteria</taxon>
        <taxon>Raymondiibacteriota</taxon>
    </lineage>
</organism>
<evidence type="ECO:0000313" key="2">
    <source>
        <dbReference type="EMBL" id="OGK04517.1"/>
    </source>
</evidence>
<keyword evidence="1" id="KW-1133">Transmembrane helix</keyword>
<feature type="transmembrane region" description="Helical" evidence="1">
    <location>
        <begin position="12"/>
        <end position="32"/>
    </location>
</feature>
<protein>
    <submittedName>
        <fullName evidence="2">Uncharacterized protein</fullName>
    </submittedName>
</protein>
<dbReference type="AlphaFoldDB" id="A0A1F7FDG2"/>
<reference evidence="2 3" key="1">
    <citation type="journal article" date="2016" name="Nat. Commun.">
        <title>Thousands of microbial genomes shed light on interconnected biogeochemical processes in an aquifer system.</title>
        <authorList>
            <person name="Anantharaman K."/>
            <person name="Brown C.T."/>
            <person name="Hug L.A."/>
            <person name="Sharon I."/>
            <person name="Castelle C.J."/>
            <person name="Probst A.J."/>
            <person name="Thomas B.C."/>
            <person name="Singh A."/>
            <person name="Wilkins M.J."/>
            <person name="Karaoz U."/>
            <person name="Brodie E.L."/>
            <person name="Williams K.H."/>
            <person name="Hubbard S.S."/>
            <person name="Banfield J.F."/>
        </authorList>
    </citation>
    <scope>NUCLEOTIDE SEQUENCE [LARGE SCALE GENOMIC DNA]</scope>
</reference>
<keyword evidence="1" id="KW-0472">Membrane</keyword>
<gene>
    <name evidence="2" type="ORF">A2519_15785</name>
</gene>
<feature type="transmembrane region" description="Helical" evidence="1">
    <location>
        <begin position="44"/>
        <end position="62"/>
    </location>
</feature>
<proteinExistence type="predicted"/>